<protein>
    <recommendedName>
        <fullName evidence="4">Fucosyltransferase C-terminal domain-containing protein</fullName>
    </recommendedName>
</protein>
<keyword evidence="2" id="KW-0328">Glycosyltransferase</keyword>
<comment type="similarity">
    <text evidence="1">Belongs to the glycosyltransferase 10 family.</text>
</comment>
<dbReference type="EMBL" id="MTBD01000033">
    <property type="protein sequence ID" value="PRP69194.1"/>
    <property type="molecule type" value="Genomic_DNA"/>
</dbReference>
<evidence type="ECO:0000256" key="3">
    <source>
        <dbReference type="ARBA" id="ARBA00022679"/>
    </source>
</evidence>
<feature type="domain" description="Fucosyltransferase C-terminal" evidence="4">
    <location>
        <begin position="34"/>
        <end position="117"/>
    </location>
</feature>
<evidence type="ECO:0000256" key="2">
    <source>
        <dbReference type="ARBA" id="ARBA00022676"/>
    </source>
</evidence>
<comment type="caution">
    <text evidence="5">The sequence shown here is derived from an EMBL/GenBank/DDBJ whole genome shotgun (WGS) entry which is preliminary data.</text>
</comment>
<dbReference type="PANTHER" id="PTHR11929">
    <property type="entry name" value="ALPHA- 1,3 -FUCOSYLTRANSFERASE"/>
    <property type="match status" value="1"/>
</dbReference>
<reference evidence="5 6" key="1">
    <citation type="submission" date="2017-01" db="EMBL/GenBank/DDBJ databases">
        <title>New insights into the genetic diversity of Chromobacterium isolated from tropical freshwater lake.</title>
        <authorList>
            <person name="Santos A.B."/>
            <person name="Nascimento A.M."/>
            <person name="Da Silva P.C."/>
        </authorList>
    </citation>
    <scope>NUCLEOTIDE SEQUENCE [LARGE SCALE GENOMIC DNA]</scope>
    <source>
        <strain evidence="5 6">56AF</strain>
    </source>
</reference>
<evidence type="ECO:0000313" key="5">
    <source>
        <dbReference type="EMBL" id="PRP69194.1"/>
    </source>
</evidence>
<dbReference type="InterPro" id="IPR038577">
    <property type="entry name" value="GT10-like_C_sf"/>
</dbReference>
<dbReference type="Gene3D" id="3.40.50.11660">
    <property type="entry name" value="Glycosyl transferase family 10, C-terminal domain"/>
    <property type="match status" value="1"/>
</dbReference>
<evidence type="ECO:0000313" key="6">
    <source>
        <dbReference type="Proteomes" id="UP000239469"/>
    </source>
</evidence>
<dbReference type="GO" id="GO:0008417">
    <property type="term" value="F:fucosyltransferase activity"/>
    <property type="evidence" value="ECO:0007669"/>
    <property type="project" value="InterPro"/>
</dbReference>
<proteinExistence type="inferred from homology"/>
<dbReference type="InterPro" id="IPR055270">
    <property type="entry name" value="Glyco_tran_10_C"/>
</dbReference>
<gene>
    <name evidence="5" type="ORF">BUE93_18055</name>
</gene>
<dbReference type="Pfam" id="PF00852">
    <property type="entry name" value="Glyco_transf_10"/>
    <property type="match status" value="1"/>
</dbReference>
<name>A0A2S9X0E4_9NEIS</name>
<sequence length="154" mass="18089">MRYGKVGRAITKLQGKLAHYAHYIFFPSYKGRVETKSSVLKKSRFSICYENVTGFNGYITEKIFDSFFSGCVPIYYGAPDIQDFIPENCYINKAHFSNYQELYDYINFMPEKEYINYQNNIYAFLSSEQFKPFSSEYFAQCIADVIKKDLESEN</sequence>
<evidence type="ECO:0000259" key="4">
    <source>
        <dbReference type="Pfam" id="PF00852"/>
    </source>
</evidence>
<dbReference type="PANTHER" id="PTHR11929:SF194">
    <property type="entry name" value="ALPHA-(1,3)-FUCOSYLTRANSFERASE 10"/>
    <property type="match status" value="1"/>
</dbReference>
<dbReference type="SUPFAM" id="SSF53756">
    <property type="entry name" value="UDP-Glycosyltransferase/glycogen phosphorylase"/>
    <property type="match status" value="1"/>
</dbReference>
<accession>A0A2S9X0E4</accession>
<evidence type="ECO:0000256" key="1">
    <source>
        <dbReference type="ARBA" id="ARBA00008919"/>
    </source>
</evidence>
<organism evidence="5 6">
    <name type="scientific">Chromobacterium amazonense</name>
    <dbReference type="NCBI Taxonomy" id="1382803"/>
    <lineage>
        <taxon>Bacteria</taxon>
        <taxon>Pseudomonadati</taxon>
        <taxon>Pseudomonadota</taxon>
        <taxon>Betaproteobacteria</taxon>
        <taxon>Neisseriales</taxon>
        <taxon>Chromobacteriaceae</taxon>
        <taxon>Chromobacterium</taxon>
    </lineage>
</organism>
<keyword evidence="3" id="KW-0808">Transferase</keyword>
<dbReference type="GO" id="GO:0016020">
    <property type="term" value="C:membrane"/>
    <property type="evidence" value="ECO:0007669"/>
    <property type="project" value="InterPro"/>
</dbReference>
<dbReference type="InterPro" id="IPR001503">
    <property type="entry name" value="Glyco_trans_10"/>
</dbReference>
<dbReference type="Proteomes" id="UP000239469">
    <property type="component" value="Unassembled WGS sequence"/>
</dbReference>
<dbReference type="AlphaFoldDB" id="A0A2S9X0E4"/>